<gene>
    <name evidence="2" type="ORF">C3Y92_05235</name>
</gene>
<evidence type="ECO:0000313" key="3">
    <source>
        <dbReference type="Proteomes" id="UP000293296"/>
    </source>
</evidence>
<evidence type="ECO:0000313" key="2">
    <source>
        <dbReference type="EMBL" id="QAZ66677.1"/>
    </source>
</evidence>
<dbReference type="AlphaFoldDB" id="A0A4P6HI12"/>
<reference evidence="2 3" key="1">
    <citation type="submission" date="2018-02" db="EMBL/GenBank/DDBJ databases">
        <title>Genome sequence of Desulfovibrio carbinolicus DSM 3852.</title>
        <authorList>
            <person name="Wilbanks E."/>
            <person name="Skennerton C.T."/>
            <person name="Orphan V.J."/>
        </authorList>
    </citation>
    <scope>NUCLEOTIDE SEQUENCE [LARGE SCALE GENOMIC DNA]</scope>
    <source>
        <strain evidence="2 3">DSM 3852</strain>
    </source>
</reference>
<dbReference type="PROSITE" id="PS51832">
    <property type="entry name" value="HD_GYP"/>
    <property type="match status" value="1"/>
</dbReference>
<dbReference type="Proteomes" id="UP000293296">
    <property type="component" value="Chromosome"/>
</dbReference>
<dbReference type="InterPro" id="IPR003607">
    <property type="entry name" value="HD/PDEase_dom"/>
</dbReference>
<dbReference type="RefSeq" id="WP_129350242.1">
    <property type="nucleotide sequence ID" value="NZ_CP026538.1"/>
</dbReference>
<dbReference type="Gene3D" id="1.10.3210.10">
    <property type="entry name" value="Hypothetical protein af1432"/>
    <property type="match status" value="1"/>
</dbReference>
<keyword evidence="3" id="KW-1185">Reference proteome</keyword>
<dbReference type="GO" id="GO:0016787">
    <property type="term" value="F:hydrolase activity"/>
    <property type="evidence" value="ECO:0007669"/>
    <property type="project" value="UniProtKB-KW"/>
</dbReference>
<dbReference type="InterPro" id="IPR037522">
    <property type="entry name" value="HD_GYP_dom"/>
</dbReference>
<organism evidence="2 3">
    <name type="scientific">Solidesulfovibrio carbinolicus</name>
    <dbReference type="NCBI Taxonomy" id="296842"/>
    <lineage>
        <taxon>Bacteria</taxon>
        <taxon>Pseudomonadati</taxon>
        <taxon>Thermodesulfobacteriota</taxon>
        <taxon>Desulfovibrionia</taxon>
        <taxon>Desulfovibrionales</taxon>
        <taxon>Desulfovibrionaceae</taxon>
        <taxon>Solidesulfovibrio</taxon>
    </lineage>
</organism>
<feature type="domain" description="HD-GYP" evidence="1">
    <location>
        <begin position="138"/>
        <end position="337"/>
    </location>
</feature>
<dbReference type="SUPFAM" id="SSF109604">
    <property type="entry name" value="HD-domain/PDEase-like"/>
    <property type="match status" value="1"/>
</dbReference>
<dbReference type="EMBL" id="CP026538">
    <property type="protein sequence ID" value="QAZ66677.1"/>
    <property type="molecule type" value="Genomic_DNA"/>
</dbReference>
<sequence>MRDRATLEIPAGLEEEYYQINPDILQSFNKLRPPLNIYRFLENVSRITPYYKVGDRLSKEQAQELADLVAEGVIFVSRADHAVYVKHISYQLDLVLLDKHLTESEIADIFQIALTRRMEAFFDQPVRLVYDKVREDVLVLTEYVWEDFHRTRALAKRLHTTHCLANHAVNCGLLGLHLFLAGQSDGFRDQKNARHILDRSLLGIFLHDLGMTRVPAMIRDKTKPLLPDEMQKIKGHTMAGYEMLTRIDIKFPEMERCVSEHHERLDCSGYPQKIGVGTISELGLLTGVVDSFCAMIVKRPYAPAMEQLAAAKKLYEDAKRYPADVVKRLIAFLAGGK</sequence>
<name>A0A4P6HI12_9BACT</name>
<dbReference type="Pfam" id="PF13487">
    <property type="entry name" value="HD_5"/>
    <property type="match status" value="1"/>
</dbReference>
<dbReference type="CDD" id="cd00077">
    <property type="entry name" value="HDc"/>
    <property type="match status" value="1"/>
</dbReference>
<dbReference type="OrthoDB" id="9776628at2"/>
<dbReference type="PANTHER" id="PTHR43155">
    <property type="entry name" value="CYCLIC DI-GMP PHOSPHODIESTERASE PA4108-RELATED"/>
    <property type="match status" value="1"/>
</dbReference>
<keyword evidence="2" id="KW-0378">Hydrolase</keyword>
<proteinExistence type="predicted"/>
<protein>
    <submittedName>
        <fullName evidence="2">HD family phosphohydrolase</fullName>
    </submittedName>
</protein>
<dbReference type="KEGG" id="dcb:C3Y92_05235"/>
<dbReference type="PANTHER" id="PTHR43155:SF2">
    <property type="entry name" value="CYCLIC DI-GMP PHOSPHODIESTERASE PA4108"/>
    <property type="match status" value="1"/>
</dbReference>
<evidence type="ECO:0000259" key="1">
    <source>
        <dbReference type="PROSITE" id="PS51832"/>
    </source>
</evidence>
<accession>A0A4P6HI12</accession>